<dbReference type="VEuPathDB" id="MicrosporidiaDB:AEWD_050770"/>
<dbReference type="VEuPathDB" id="MicrosporidiaDB:ECU05_0790"/>
<sequence length="265" mass="30602">MQDSLTHRQMLRLYEGMVFLPSCPPDCTFVQIIHHETIEVQPGEEYPIPVFLSYQAVFANLCIHEGKASLMTVNYIQAYTSSEENGVLSYREFQGVEITKQRTLKSEIYEVLPPFGIREYFDGAFLFFRLEKLFGGDEVKGYELHSEKNEYIERRGSIYKAYPGSRHSLEYSISGENFMYRFRSRCVSGCPFHFRLWSASDVVYFTARPQNSILEVECPGIMTSDTSKGTISIPLDQLRRQGGFLCVGGYRIGFLPEFHMHHSDR</sequence>
<gene>
    <name evidence="1" type="ORF">ECU05_0790</name>
</gene>
<accession>M1K855</accession>
<dbReference type="VEuPathDB" id="MicrosporidiaDB:AEWQ_050770"/>
<dbReference type="EMBL" id="KC513607">
    <property type="protein sequence ID" value="AGE95432.1"/>
    <property type="molecule type" value="Genomic_DNA"/>
</dbReference>
<reference evidence="1" key="1">
    <citation type="journal article" date="2013" name="Eukaryot. Cell">
        <title>Extremely Reduced Levels of Heterozygosity in the Vertebrate Pathogen Encephalitozoon cuniculi.</title>
        <authorList>
            <person name="Selman M."/>
            <person name="Sak B."/>
            <person name="Kvac M."/>
            <person name="Farinelli L."/>
            <person name="Weiss L.M."/>
            <person name="Corradi N."/>
        </authorList>
    </citation>
    <scope>NUCLEOTIDE SEQUENCE</scope>
</reference>
<dbReference type="VEuPathDB" id="MicrosporidiaDB:AEWR_050770"/>
<name>M1K855_ENCCN</name>
<protein>
    <submittedName>
        <fullName evidence="1">Uncharacterized protein</fullName>
    </submittedName>
</protein>
<evidence type="ECO:0000313" key="1">
    <source>
        <dbReference type="EMBL" id="AGE95432.1"/>
    </source>
</evidence>
<proteinExistence type="predicted"/>
<organism evidence="1">
    <name type="scientific">Encephalitozoon cuniculi</name>
    <name type="common">Microsporidian parasite</name>
    <dbReference type="NCBI Taxonomy" id="6035"/>
    <lineage>
        <taxon>Eukaryota</taxon>
        <taxon>Fungi</taxon>
        <taxon>Fungi incertae sedis</taxon>
        <taxon>Microsporidia</taxon>
        <taxon>Unikaryonidae</taxon>
        <taxon>Encephalitozoon</taxon>
    </lineage>
</organism>
<dbReference type="VEuPathDB" id="MicrosporidiaDB:M970_050770"/>
<dbReference type="AlphaFoldDB" id="M1K855"/>